<dbReference type="GO" id="GO:0009298">
    <property type="term" value="P:GDP-mannose biosynthetic process"/>
    <property type="evidence" value="ECO:0007669"/>
    <property type="project" value="TreeGrafter"/>
</dbReference>
<feature type="domain" description="Nucleotidyl transferase" evidence="1">
    <location>
        <begin position="14"/>
        <end position="287"/>
    </location>
</feature>
<dbReference type="InterPro" id="IPR049577">
    <property type="entry name" value="GMPP_N"/>
</dbReference>
<dbReference type="CDD" id="cd02509">
    <property type="entry name" value="GDP-M1P_Guanylyltransferase"/>
    <property type="match status" value="1"/>
</dbReference>
<proteinExistence type="predicted"/>
<dbReference type="Pfam" id="PF22640">
    <property type="entry name" value="ManC_GMP_beta-helix"/>
    <property type="match status" value="1"/>
</dbReference>
<dbReference type="Pfam" id="PF00483">
    <property type="entry name" value="NTP_transferase"/>
    <property type="match status" value="1"/>
</dbReference>
<dbReference type="Proteomes" id="UP000562984">
    <property type="component" value="Unassembled WGS sequence"/>
</dbReference>
<dbReference type="PANTHER" id="PTHR46390:SF1">
    <property type="entry name" value="MANNOSE-1-PHOSPHATE GUANYLYLTRANSFERASE"/>
    <property type="match status" value="1"/>
</dbReference>
<dbReference type="PANTHER" id="PTHR46390">
    <property type="entry name" value="MANNOSE-1-PHOSPHATE GUANYLYLTRANSFERASE"/>
    <property type="match status" value="1"/>
</dbReference>
<dbReference type="SUPFAM" id="SSF159283">
    <property type="entry name" value="Guanosine diphospho-D-mannose pyrophosphorylase/mannose-6-phosphate isomerase linker domain"/>
    <property type="match status" value="1"/>
</dbReference>
<protein>
    <submittedName>
        <fullName evidence="3">NTP transferase domain-containing protein</fullName>
    </submittedName>
</protein>
<dbReference type="RefSeq" id="WP_171199936.1">
    <property type="nucleotide sequence ID" value="NZ_JABEND010000005.1"/>
</dbReference>
<keyword evidence="4" id="KW-1185">Reference proteome</keyword>
<dbReference type="InterPro" id="IPR054566">
    <property type="entry name" value="ManC/GMP-like_b-helix"/>
</dbReference>
<reference evidence="3 4" key="1">
    <citation type="submission" date="2020-05" db="EMBL/GenBank/DDBJ databases">
        <title>Nakamurella sp. DB0629 isolated from air conditioner.</title>
        <authorList>
            <person name="Kim D.H."/>
            <person name="Kim D.-U."/>
        </authorList>
    </citation>
    <scope>NUCLEOTIDE SEQUENCE [LARGE SCALE GENOMIC DNA]</scope>
    <source>
        <strain evidence="3 4">DB0629</strain>
    </source>
</reference>
<comment type="caution">
    <text evidence="3">The sequence shown here is derived from an EMBL/GenBank/DDBJ whole genome shotgun (WGS) entry which is preliminary data.</text>
</comment>
<evidence type="ECO:0000313" key="3">
    <source>
        <dbReference type="EMBL" id="NNG36273.1"/>
    </source>
</evidence>
<evidence type="ECO:0000259" key="1">
    <source>
        <dbReference type="Pfam" id="PF00483"/>
    </source>
</evidence>
<gene>
    <name evidence="3" type="ORF">HKD39_11215</name>
</gene>
<dbReference type="AlphaFoldDB" id="A0A849A9K3"/>
<organism evidence="3 4">
    <name type="scientific">Nakamurella aerolata</name>
    <dbReference type="NCBI Taxonomy" id="1656892"/>
    <lineage>
        <taxon>Bacteria</taxon>
        <taxon>Bacillati</taxon>
        <taxon>Actinomycetota</taxon>
        <taxon>Actinomycetes</taxon>
        <taxon>Nakamurellales</taxon>
        <taxon>Nakamurellaceae</taxon>
        <taxon>Nakamurella</taxon>
    </lineage>
</organism>
<evidence type="ECO:0000259" key="2">
    <source>
        <dbReference type="Pfam" id="PF22640"/>
    </source>
</evidence>
<dbReference type="SUPFAM" id="SSF53448">
    <property type="entry name" value="Nucleotide-diphospho-sugar transferases"/>
    <property type="match status" value="1"/>
</dbReference>
<dbReference type="Gene3D" id="3.90.550.10">
    <property type="entry name" value="Spore Coat Polysaccharide Biosynthesis Protein SpsA, Chain A"/>
    <property type="match status" value="1"/>
</dbReference>
<evidence type="ECO:0000313" key="4">
    <source>
        <dbReference type="Proteomes" id="UP000562984"/>
    </source>
</evidence>
<feature type="domain" description="MannoseP isomerase/GMP-like beta-helix" evidence="2">
    <location>
        <begin position="304"/>
        <end position="356"/>
    </location>
</feature>
<keyword evidence="3" id="KW-0808">Transferase</keyword>
<dbReference type="InterPro" id="IPR051161">
    <property type="entry name" value="Mannose-6P_isomerase_type2"/>
</dbReference>
<name>A0A849A9K3_9ACTN</name>
<dbReference type="GO" id="GO:0004475">
    <property type="term" value="F:mannose-1-phosphate guanylyltransferase (GTP) activity"/>
    <property type="evidence" value="ECO:0007669"/>
    <property type="project" value="InterPro"/>
</dbReference>
<accession>A0A849A9K3</accession>
<dbReference type="InterPro" id="IPR005835">
    <property type="entry name" value="NTP_transferase_dom"/>
</dbReference>
<sequence length="365" mass="38584">MGQEDVISHSGFWAVIPAGGSGTRLWPLSRSTRPKFLLDLLGTGRTLLQQTVDRLRPLCGDQIMVVTGESHIAAVREQLPDIPRDQLVTEPSGRDSMPAIGLAAALIERIDPEAVIGSFAADHVVGDSETFEREVGQAISVARQGFVVTIGIEPSYPATEFGYIRAGESMALPDAPAARAVASFVEKPDGPTAAGYLESGEYRWNAGMYVVKAGVLLDLLAEQLPAMATALREIAADPASMPERWPQLTKITIDHAVAEPAAAAGRMAVVPGDFQWDDIGSFGSLARWLPRTAAGTAVLGDQAMVMADGAGVVIPGTGRLVATIGTENVVVVDTPDALLVTTVERAQDVKRLVDELKATGRVDLT</sequence>
<dbReference type="EMBL" id="JABEND010000005">
    <property type="protein sequence ID" value="NNG36273.1"/>
    <property type="molecule type" value="Genomic_DNA"/>
</dbReference>
<dbReference type="InterPro" id="IPR029044">
    <property type="entry name" value="Nucleotide-diphossugar_trans"/>
</dbReference>